<feature type="transmembrane region" description="Helical" evidence="4">
    <location>
        <begin position="303"/>
        <end position="326"/>
    </location>
</feature>
<feature type="domain" description="HTH araC/xylS-type" evidence="5">
    <location>
        <begin position="683"/>
        <end position="780"/>
    </location>
</feature>
<evidence type="ECO:0000313" key="7">
    <source>
        <dbReference type="Proteomes" id="UP001220962"/>
    </source>
</evidence>
<dbReference type="Gene3D" id="1.10.10.60">
    <property type="entry name" value="Homeodomain-like"/>
    <property type="match status" value="2"/>
</dbReference>
<dbReference type="InterPro" id="IPR009057">
    <property type="entry name" value="Homeodomain-like_sf"/>
</dbReference>
<dbReference type="PROSITE" id="PS00041">
    <property type="entry name" value="HTH_ARAC_FAMILY_1"/>
    <property type="match status" value="1"/>
</dbReference>
<dbReference type="AlphaFoldDB" id="A0AAX3MVL2"/>
<evidence type="ECO:0000256" key="2">
    <source>
        <dbReference type="ARBA" id="ARBA00023125"/>
    </source>
</evidence>
<dbReference type="PROSITE" id="PS01124">
    <property type="entry name" value="HTH_ARAC_FAMILY_2"/>
    <property type="match status" value="1"/>
</dbReference>
<keyword evidence="1" id="KW-0805">Transcription regulation</keyword>
<proteinExistence type="predicted"/>
<gene>
    <name evidence="6" type="ORF">PUW23_19320</name>
</gene>
<evidence type="ECO:0000259" key="5">
    <source>
        <dbReference type="PROSITE" id="PS01124"/>
    </source>
</evidence>
<evidence type="ECO:0000256" key="4">
    <source>
        <dbReference type="SAM" id="Phobius"/>
    </source>
</evidence>
<dbReference type="InterPro" id="IPR018062">
    <property type="entry name" value="HTH_AraC-typ_CS"/>
</dbReference>
<reference evidence="6" key="1">
    <citation type="submission" date="2023-02" db="EMBL/GenBank/DDBJ databases">
        <title>Pathogen: clinical or host-associated sample.</title>
        <authorList>
            <person name="Hergert J."/>
            <person name="Casey R."/>
            <person name="Wagner J."/>
            <person name="Young E.L."/>
            <person name="Oakeson K.F."/>
        </authorList>
    </citation>
    <scope>NUCLEOTIDE SEQUENCE</scope>
    <source>
        <strain evidence="6">2022CK-00830</strain>
    </source>
</reference>
<accession>A0AAX3MVL2</accession>
<keyword evidence="2" id="KW-0238">DNA-binding</keyword>
<evidence type="ECO:0000313" key="6">
    <source>
        <dbReference type="EMBL" id="WDH81648.1"/>
    </source>
</evidence>
<dbReference type="Proteomes" id="UP001220962">
    <property type="component" value="Chromosome"/>
</dbReference>
<evidence type="ECO:0000256" key="1">
    <source>
        <dbReference type="ARBA" id="ARBA00023015"/>
    </source>
</evidence>
<keyword evidence="4" id="KW-0812">Transmembrane</keyword>
<dbReference type="EMBL" id="CP118101">
    <property type="protein sequence ID" value="WDH81648.1"/>
    <property type="molecule type" value="Genomic_DNA"/>
</dbReference>
<evidence type="ECO:0000256" key="3">
    <source>
        <dbReference type="ARBA" id="ARBA00023163"/>
    </source>
</evidence>
<name>A0AAX3MVL2_9BACL</name>
<organism evidence="6 7">
    <name type="scientific">Paenibacillus urinalis</name>
    <dbReference type="NCBI Taxonomy" id="521520"/>
    <lineage>
        <taxon>Bacteria</taxon>
        <taxon>Bacillati</taxon>
        <taxon>Bacillota</taxon>
        <taxon>Bacilli</taxon>
        <taxon>Bacillales</taxon>
        <taxon>Paenibacillaceae</taxon>
        <taxon>Paenibacillus</taxon>
    </lineage>
</organism>
<dbReference type="PANTHER" id="PTHR43280">
    <property type="entry name" value="ARAC-FAMILY TRANSCRIPTIONAL REGULATOR"/>
    <property type="match status" value="1"/>
</dbReference>
<dbReference type="SUPFAM" id="SSF46689">
    <property type="entry name" value="Homeodomain-like"/>
    <property type="match status" value="2"/>
</dbReference>
<dbReference type="GO" id="GO:0043565">
    <property type="term" value="F:sequence-specific DNA binding"/>
    <property type="evidence" value="ECO:0007669"/>
    <property type="project" value="InterPro"/>
</dbReference>
<keyword evidence="4" id="KW-1133">Transmembrane helix</keyword>
<dbReference type="PANTHER" id="PTHR43280:SF28">
    <property type="entry name" value="HTH-TYPE TRANSCRIPTIONAL ACTIVATOR RHAS"/>
    <property type="match status" value="1"/>
</dbReference>
<dbReference type="RefSeq" id="WP_205054809.1">
    <property type="nucleotide sequence ID" value="NZ_CP118101.1"/>
</dbReference>
<sequence>MRKYPSSKGKYYRKTLLVILFAASIPGLLASLCIYGFAVGAIKNDMTELHRKQMEERAASMNDLLGYLEQSLANWTLESSFGEDLKKVNFSLPANSNELRNISQVLHIIHGSHPLISQVQLYIQQENEPYLFNPQLTYLHEPKLQQEYENLLARPERFVWSTQPTILRGASQEGPAKKEPVIMLSHKISGADGASFGVLMVSLVPEKLLDQLMALTPYNEGSVFLLDENMKPMVSSNEGVEAEVFERSLREDILKTGQPSGSSIKEWRGVTYSVSYNTFDRLGEQWTYVAAAPMSVITSSVELISTIIFTISLLMLLAALFLSWIASRHIYSPVEQFVTLLRGNRQLEHHAYDMDEFKLFEQEWQEISLESKALQLRLEEELPRIKESFLLQLVQGHLQAYSEKDIRERMKHYGWNVSDRKFTFIIMQLTGQAGTPSRFDIGEEGLAAFAAANIIEDTARDHLPQYSVLSFHNLMIGVLVIQPLEEVQQNDLQSFAEALTAAVSGTLRLAVTVTISQPTTLVRSLPNLFIEVNQAASLRLFRDENQIIDMNQEYVHWDEHTESGKSTNYPFALDREMSEAMRMGEQEKMELLVDEFLGEVSAGHEKEYWVQQCVLQLYGSMQYVILQTGIQPHQLFKGKNMYEQLSMIREPRILSQWLKESVIHPYMEHLKKRTNIQMKRMVEETIRYVHLHYMHDLSLDSCAHNVGTTPYTLSRLFKQVTGVNFVDYLTDYRVVQAKKLLRTTDLKINEIAEGVGYKHSYFNRIFKKYEGMTPSEYRDEWRAG</sequence>
<dbReference type="Pfam" id="PF12833">
    <property type="entry name" value="HTH_18"/>
    <property type="match status" value="1"/>
</dbReference>
<protein>
    <submittedName>
        <fullName evidence="6">AraC family transcriptional regulator</fullName>
    </submittedName>
</protein>
<dbReference type="InterPro" id="IPR018060">
    <property type="entry name" value="HTH_AraC"/>
</dbReference>
<keyword evidence="4" id="KW-0472">Membrane</keyword>
<keyword evidence="3" id="KW-0804">Transcription</keyword>
<dbReference type="SMART" id="SM00342">
    <property type="entry name" value="HTH_ARAC"/>
    <property type="match status" value="1"/>
</dbReference>
<dbReference type="GO" id="GO:0003700">
    <property type="term" value="F:DNA-binding transcription factor activity"/>
    <property type="evidence" value="ECO:0007669"/>
    <property type="project" value="InterPro"/>
</dbReference>
<dbReference type="Gene3D" id="3.30.450.20">
    <property type="entry name" value="PAS domain"/>
    <property type="match status" value="1"/>
</dbReference>